<dbReference type="SUPFAM" id="SSF75005">
    <property type="entry name" value="Arabinanase/levansucrase/invertase"/>
    <property type="match status" value="1"/>
</dbReference>
<dbReference type="PROSITE" id="PS00609">
    <property type="entry name" value="GLYCOSYL_HYDROL_F32"/>
    <property type="match status" value="1"/>
</dbReference>
<keyword evidence="2 5" id="KW-0378">Hydrolase</keyword>
<dbReference type="InterPro" id="IPR023296">
    <property type="entry name" value="Glyco_hydro_beta-prop_sf"/>
</dbReference>
<dbReference type="GO" id="GO:0004575">
    <property type="term" value="F:sucrose alpha-glucosidase activity"/>
    <property type="evidence" value="ECO:0007669"/>
    <property type="project" value="TreeGrafter"/>
</dbReference>
<accession>A0A1E3A8B3</accession>
<dbReference type="GO" id="GO:0005737">
    <property type="term" value="C:cytoplasm"/>
    <property type="evidence" value="ECO:0007669"/>
    <property type="project" value="TreeGrafter"/>
</dbReference>
<evidence type="ECO:0000256" key="2">
    <source>
        <dbReference type="ARBA" id="ARBA00022801"/>
    </source>
</evidence>
<reference evidence="5 6" key="1">
    <citation type="submission" date="2016-07" db="EMBL/GenBank/DDBJ databases">
        <title>Characterization of isolates of Eisenbergiella tayi derived from blood cultures, using whole genome sequencing.</title>
        <authorList>
            <person name="Burdz T."/>
            <person name="Wiebe D."/>
            <person name="Huynh C."/>
            <person name="Bernard K."/>
        </authorList>
    </citation>
    <scope>NUCLEOTIDE SEQUENCE [LARGE SCALE GENOMIC DNA]</scope>
    <source>
        <strain evidence="5 6">NML 110608</strain>
    </source>
</reference>
<gene>
    <name evidence="5" type="primary">sacC_1</name>
    <name evidence="5" type="ORF">BEI61_00895</name>
</gene>
<name>A0A1E3A8B3_9FIRM</name>
<keyword evidence="3 5" id="KW-0326">Glycosidase</keyword>
<organism evidence="5 6">
    <name type="scientific">Eisenbergiella tayi</name>
    <dbReference type="NCBI Taxonomy" id="1432052"/>
    <lineage>
        <taxon>Bacteria</taxon>
        <taxon>Bacillati</taxon>
        <taxon>Bacillota</taxon>
        <taxon>Clostridia</taxon>
        <taxon>Lachnospirales</taxon>
        <taxon>Lachnospiraceae</taxon>
        <taxon>Eisenbergiella</taxon>
    </lineage>
</organism>
<dbReference type="PANTHER" id="PTHR42800">
    <property type="entry name" value="EXOINULINASE INUD (AFU_ORTHOLOGUE AFUA_5G00480)"/>
    <property type="match status" value="1"/>
</dbReference>
<dbReference type="InterPro" id="IPR013148">
    <property type="entry name" value="Glyco_hydro_32_N"/>
</dbReference>
<dbReference type="Proteomes" id="UP000094067">
    <property type="component" value="Unassembled WGS sequence"/>
</dbReference>
<comment type="similarity">
    <text evidence="1">Belongs to the glycosyl hydrolase 32 family.</text>
</comment>
<dbReference type="RefSeq" id="WP_069151419.1">
    <property type="nucleotide sequence ID" value="NZ_MCGH01000002.1"/>
</dbReference>
<evidence type="ECO:0000313" key="5">
    <source>
        <dbReference type="EMBL" id="ODM05012.1"/>
    </source>
</evidence>
<dbReference type="AlphaFoldDB" id="A0A1E3A8B3"/>
<dbReference type="InterPro" id="IPR001362">
    <property type="entry name" value="Glyco_hydro_32"/>
</dbReference>
<sequence length="507" mass="57715">MKKYITIDKKYLLIPVCAEKELKTISISCQGEKIYEFNVPVKEKPDGHYGFHYYAPVNMEEYKGKTLLIEGSIPKAFMDAISLSDTVPENLQSHPLLHFAPRTGWMNDPNGLLYKDGVYHLYFQYNPFDTRWENMCWGHAVSKDLLHWEQKETALYPDSDGVMYSGSGIVNEQGLLGLPEDAHIYFYTCAGNKSKWSLGKTFNQRIAYSTDGGNTLVKLEGNAVKHISGENRDPKVYWHEESKAYIMVLYLKDNEFMILRSKDLKNWKKSQILTLKDSWECPDLRRIPVEGGGEKWVFWSADGYYFLGEFDGYEFKTDGVKLEAYRTKIPYAAQTFWGTEDVITIPWLRTKNKGKLYTGVMGIPRKLILAETPEGLRLRQNPVEEFRKARVSVSVSQGEGKVFYMMQKAGVVEITVHMQSPCDFVVNLYGTSVTYIPSCGKMNVGKETVQLGKELNDFSIIADGEIVEITADNGLVYAVFEMESDSKSGNVTVDIGGKAYVDIYRVE</sequence>
<evidence type="ECO:0000259" key="4">
    <source>
        <dbReference type="Pfam" id="PF00251"/>
    </source>
</evidence>
<proteinExistence type="inferred from homology"/>
<dbReference type="InterPro" id="IPR018053">
    <property type="entry name" value="Glyco_hydro_32_AS"/>
</dbReference>
<evidence type="ECO:0000256" key="1">
    <source>
        <dbReference type="ARBA" id="ARBA00009902"/>
    </source>
</evidence>
<evidence type="ECO:0000313" key="6">
    <source>
        <dbReference type="Proteomes" id="UP000094067"/>
    </source>
</evidence>
<dbReference type="CDD" id="cd18622">
    <property type="entry name" value="GH32_Inu-like"/>
    <property type="match status" value="1"/>
</dbReference>
<comment type="caution">
    <text evidence="5">The sequence shown here is derived from an EMBL/GenBank/DDBJ whole genome shotgun (WGS) entry which is preliminary data.</text>
</comment>
<dbReference type="GO" id="GO:0051669">
    <property type="term" value="F:fructan beta-fructosidase activity"/>
    <property type="evidence" value="ECO:0007669"/>
    <property type="project" value="UniProtKB-EC"/>
</dbReference>
<dbReference type="Gene3D" id="2.115.10.20">
    <property type="entry name" value="Glycosyl hydrolase domain, family 43"/>
    <property type="match status" value="1"/>
</dbReference>
<dbReference type="GO" id="GO:0005987">
    <property type="term" value="P:sucrose catabolic process"/>
    <property type="evidence" value="ECO:0007669"/>
    <property type="project" value="TreeGrafter"/>
</dbReference>
<feature type="domain" description="Glycosyl hydrolase family 32 N-terminal" evidence="4">
    <location>
        <begin position="98"/>
        <end position="382"/>
    </location>
</feature>
<dbReference type="Pfam" id="PF00251">
    <property type="entry name" value="Glyco_hydro_32N"/>
    <property type="match status" value="1"/>
</dbReference>
<dbReference type="PANTHER" id="PTHR42800:SF1">
    <property type="entry name" value="EXOINULINASE INUD (AFU_ORTHOLOGUE AFUA_5G00480)"/>
    <property type="match status" value="1"/>
</dbReference>
<dbReference type="SMART" id="SM00640">
    <property type="entry name" value="Glyco_32"/>
    <property type="match status" value="1"/>
</dbReference>
<dbReference type="EC" id="3.2.1.80" evidence="5"/>
<protein>
    <submittedName>
        <fullName evidence="5">Levanase</fullName>
        <ecNumber evidence="5">3.2.1.80</ecNumber>
    </submittedName>
</protein>
<dbReference type="EMBL" id="MCGH01000002">
    <property type="protein sequence ID" value="ODM05012.1"/>
    <property type="molecule type" value="Genomic_DNA"/>
</dbReference>
<evidence type="ECO:0000256" key="3">
    <source>
        <dbReference type="ARBA" id="ARBA00023295"/>
    </source>
</evidence>